<evidence type="ECO:0000313" key="3">
    <source>
        <dbReference type="Proteomes" id="UP000046067"/>
    </source>
</evidence>
<dbReference type="PANTHER" id="PTHR42850">
    <property type="entry name" value="METALLOPHOSPHOESTERASE"/>
    <property type="match status" value="1"/>
</dbReference>
<keyword evidence="2" id="KW-0378">Hydrolase</keyword>
<name>A0A656A2I3_VIBCL</name>
<protein>
    <submittedName>
        <fullName evidence="2">Metallophosphoesterase</fullName>
        <ecNumber evidence="2">3.1.3.16</ecNumber>
    </submittedName>
</protein>
<proteinExistence type="predicted"/>
<dbReference type="Pfam" id="PF00149">
    <property type="entry name" value="Metallophos"/>
    <property type="match status" value="1"/>
</dbReference>
<dbReference type="EC" id="3.1.3.16" evidence="2"/>
<accession>A0A656A2I3</accession>
<reference evidence="2 3" key="1">
    <citation type="submission" date="2015-07" db="EMBL/GenBank/DDBJ databases">
        <authorList>
            <consortium name="Pathogen Informatics"/>
        </authorList>
    </citation>
    <scope>NUCLEOTIDE SEQUENCE [LARGE SCALE GENOMIC DNA]</scope>
    <source>
        <strain evidence="2 3">A325</strain>
    </source>
</reference>
<dbReference type="RefSeq" id="WP_053034807.1">
    <property type="nucleotide sequence ID" value="NZ_CWSO01000018.1"/>
</dbReference>
<dbReference type="InterPro" id="IPR050126">
    <property type="entry name" value="Ap4A_hydrolase"/>
</dbReference>
<feature type="domain" description="Calcineurin-like phosphoesterase" evidence="1">
    <location>
        <begin position="26"/>
        <end position="195"/>
    </location>
</feature>
<dbReference type="SUPFAM" id="SSF56300">
    <property type="entry name" value="Metallo-dependent phosphatases"/>
    <property type="match status" value="1"/>
</dbReference>
<evidence type="ECO:0000259" key="1">
    <source>
        <dbReference type="Pfam" id="PF00149"/>
    </source>
</evidence>
<dbReference type="GO" id="GO:0110154">
    <property type="term" value="P:RNA decapping"/>
    <property type="evidence" value="ECO:0007669"/>
    <property type="project" value="TreeGrafter"/>
</dbReference>
<dbReference type="AlphaFoldDB" id="A0A656A2I3"/>
<dbReference type="Proteomes" id="UP000046067">
    <property type="component" value="Unassembled WGS sequence"/>
</dbReference>
<dbReference type="PANTHER" id="PTHR42850:SF10">
    <property type="entry name" value="SERINE_THREONINE-PROTEIN PHOSPHATASE 1"/>
    <property type="match status" value="1"/>
</dbReference>
<evidence type="ECO:0000313" key="2">
    <source>
        <dbReference type="EMBL" id="CSC90249.1"/>
    </source>
</evidence>
<dbReference type="GO" id="GO:0005737">
    <property type="term" value="C:cytoplasm"/>
    <property type="evidence" value="ECO:0007669"/>
    <property type="project" value="TreeGrafter"/>
</dbReference>
<dbReference type="InterPro" id="IPR004843">
    <property type="entry name" value="Calcineurin-like_PHP"/>
</dbReference>
<organism evidence="2 3">
    <name type="scientific">Vibrio cholerae</name>
    <dbReference type="NCBI Taxonomy" id="666"/>
    <lineage>
        <taxon>Bacteria</taxon>
        <taxon>Pseudomonadati</taxon>
        <taxon>Pseudomonadota</taxon>
        <taxon>Gammaproteobacteria</taxon>
        <taxon>Vibrionales</taxon>
        <taxon>Vibrionaceae</taxon>
        <taxon>Vibrio</taxon>
    </lineage>
</organism>
<dbReference type="EMBL" id="CWQJ01000052">
    <property type="protein sequence ID" value="CSC90249.1"/>
    <property type="molecule type" value="Genomic_DNA"/>
</dbReference>
<dbReference type="GO" id="GO:0008803">
    <property type="term" value="F:bis(5'-nucleosyl)-tetraphosphatase (symmetrical) activity"/>
    <property type="evidence" value="ECO:0007669"/>
    <property type="project" value="TreeGrafter"/>
</dbReference>
<dbReference type="Gene3D" id="3.60.21.10">
    <property type="match status" value="1"/>
</dbReference>
<dbReference type="GO" id="GO:0004722">
    <property type="term" value="F:protein serine/threonine phosphatase activity"/>
    <property type="evidence" value="ECO:0007669"/>
    <property type="project" value="UniProtKB-EC"/>
</dbReference>
<gene>
    <name evidence="2" type="primary">pphA</name>
    <name evidence="2" type="ORF">ERS013201_03854</name>
</gene>
<dbReference type="InterPro" id="IPR029052">
    <property type="entry name" value="Metallo-depent_PP-like"/>
</dbReference>
<sequence length="251" mass="29045">MNKINKSYNIMMYDLFNRNHLGNDYFVGDIHGEYELLILLLSHINFDIKKDRLFSVGDLCDRGPKSIECIELAKSNWFFPVIGNHESFILDFKNENIYAKKNWIMNGGSWWFDLGEDKQQELKNIINENFTLSLEVKTKFGNVGLVHSYYPYLEWPITKIETSQIDTKKILWNRNLDQRNIAGLDLLITGHTPINTPNYNGFNLNIDTGSGHQPSEKIYKPSLTICTLSDSEFNFFSACCGDVSEHKLKVK</sequence>